<gene>
    <name evidence="2" type="ORF">ASPBRDRAFT_553034</name>
</gene>
<evidence type="ECO:0000313" key="2">
    <source>
        <dbReference type="EMBL" id="OJJ72788.1"/>
    </source>
</evidence>
<protein>
    <submittedName>
        <fullName evidence="2">Uncharacterized protein</fullName>
    </submittedName>
</protein>
<proteinExistence type="predicted"/>
<organism evidence="2 3">
    <name type="scientific">Aspergillus brasiliensis (strain CBS 101740 / IMI 381727 / IBT 21946)</name>
    <dbReference type="NCBI Taxonomy" id="767769"/>
    <lineage>
        <taxon>Eukaryota</taxon>
        <taxon>Fungi</taxon>
        <taxon>Dikarya</taxon>
        <taxon>Ascomycota</taxon>
        <taxon>Pezizomycotina</taxon>
        <taxon>Eurotiomycetes</taxon>
        <taxon>Eurotiomycetidae</taxon>
        <taxon>Eurotiales</taxon>
        <taxon>Aspergillaceae</taxon>
        <taxon>Aspergillus</taxon>
        <taxon>Aspergillus subgen. Circumdati</taxon>
    </lineage>
</organism>
<reference evidence="3" key="1">
    <citation type="journal article" date="2017" name="Genome Biol.">
        <title>Comparative genomics reveals high biological diversity and specific adaptations in the industrially and medically important fungal genus Aspergillus.</title>
        <authorList>
            <person name="de Vries R.P."/>
            <person name="Riley R."/>
            <person name="Wiebenga A."/>
            <person name="Aguilar-Osorio G."/>
            <person name="Amillis S."/>
            <person name="Uchima C.A."/>
            <person name="Anderluh G."/>
            <person name="Asadollahi M."/>
            <person name="Askin M."/>
            <person name="Barry K."/>
            <person name="Battaglia E."/>
            <person name="Bayram O."/>
            <person name="Benocci T."/>
            <person name="Braus-Stromeyer S.A."/>
            <person name="Caldana C."/>
            <person name="Canovas D."/>
            <person name="Cerqueira G.C."/>
            <person name="Chen F."/>
            <person name="Chen W."/>
            <person name="Choi C."/>
            <person name="Clum A."/>
            <person name="Dos Santos R.A."/>
            <person name="Damasio A.R."/>
            <person name="Diallinas G."/>
            <person name="Emri T."/>
            <person name="Fekete E."/>
            <person name="Flipphi M."/>
            <person name="Freyberg S."/>
            <person name="Gallo A."/>
            <person name="Gournas C."/>
            <person name="Habgood R."/>
            <person name="Hainaut M."/>
            <person name="Harispe M.L."/>
            <person name="Henrissat B."/>
            <person name="Hilden K.S."/>
            <person name="Hope R."/>
            <person name="Hossain A."/>
            <person name="Karabika E."/>
            <person name="Karaffa L."/>
            <person name="Karanyi Z."/>
            <person name="Krasevec N."/>
            <person name="Kuo A."/>
            <person name="Kusch H."/>
            <person name="LaButti K."/>
            <person name="Lagendijk E.L."/>
            <person name="Lapidus A."/>
            <person name="Levasseur A."/>
            <person name="Lindquist E."/>
            <person name="Lipzen A."/>
            <person name="Logrieco A.F."/>
            <person name="MacCabe A."/>
            <person name="Maekelae M.R."/>
            <person name="Malavazi I."/>
            <person name="Melin P."/>
            <person name="Meyer V."/>
            <person name="Mielnichuk N."/>
            <person name="Miskei M."/>
            <person name="Molnar A.P."/>
            <person name="Mule G."/>
            <person name="Ngan C.Y."/>
            <person name="Orejas M."/>
            <person name="Orosz E."/>
            <person name="Ouedraogo J.P."/>
            <person name="Overkamp K.M."/>
            <person name="Park H.-S."/>
            <person name="Perrone G."/>
            <person name="Piumi F."/>
            <person name="Punt P.J."/>
            <person name="Ram A.F."/>
            <person name="Ramon A."/>
            <person name="Rauscher S."/>
            <person name="Record E."/>
            <person name="Riano-Pachon D.M."/>
            <person name="Robert V."/>
            <person name="Roehrig J."/>
            <person name="Ruller R."/>
            <person name="Salamov A."/>
            <person name="Salih N.S."/>
            <person name="Samson R.A."/>
            <person name="Sandor E."/>
            <person name="Sanguinetti M."/>
            <person name="Schuetze T."/>
            <person name="Sepcic K."/>
            <person name="Shelest E."/>
            <person name="Sherlock G."/>
            <person name="Sophianopoulou V."/>
            <person name="Squina F.M."/>
            <person name="Sun H."/>
            <person name="Susca A."/>
            <person name="Todd R.B."/>
            <person name="Tsang A."/>
            <person name="Unkles S.E."/>
            <person name="van de Wiele N."/>
            <person name="van Rossen-Uffink D."/>
            <person name="Oliveira J.V."/>
            <person name="Vesth T.C."/>
            <person name="Visser J."/>
            <person name="Yu J.-H."/>
            <person name="Zhou M."/>
            <person name="Andersen M.R."/>
            <person name="Archer D.B."/>
            <person name="Baker S.E."/>
            <person name="Benoit I."/>
            <person name="Brakhage A.A."/>
            <person name="Braus G.H."/>
            <person name="Fischer R."/>
            <person name="Frisvad J.C."/>
            <person name="Goldman G.H."/>
            <person name="Houbraken J."/>
            <person name="Oakley B."/>
            <person name="Pocsi I."/>
            <person name="Scazzocchio C."/>
            <person name="Seiboth B."/>
            <person name="vanKuyk P.A."/>
            <person name="Wortman J."/>
            <person name="Dyer P.S."/>
            <person name="Grigoriev I.V."/>
        </authorList>
    </citation>
    <scope>NUCLEOTIDE SEQUENCE [LARGE SCALE GENOMIC DNA]</scope>
    <source>
        <strain evidence="3">CBS 101740 / IMI 381727 / IBT 21946</strain>
    </source>
</reference>
<dbReference type="RefSeq" id="XP_067480036.1">
    <property type="nucleotide sequence ID" value="XM_067627369.1"/>
</dbReference>
<sequence>MQLTDMNDSLDRRVSQRSFGIRLIIRHEGNPPCGYCCCRCVILLWWCFLSPSVSGTKCGKQVGINLEPESWQNRLTCTIFSRECLMMMMMMMMMIMLLLLLLLFDWKIYQLSGLNPWIAELQSSVSSSSNNNNNNATVRPTLTDCLHPALVLIHSILTFRNYSKGS</sequence>
<dbReference type="VEuPathDB" id="FungiDB:ASPBRDRAFT_553034"/>
<keyword evidence="3" id="KW-1185">Reference proteome</keyword>
<evidence type="ECO:0000313" key="3">
    <source>
        <dbReference type="Proteomes" id="UP000184499"/>
    </source>
</evidence>
<name>A0A1L9UMB0_ASPBC</name>
<keyword evidence="1" id="KW-0472">Membrane</keyword>
<keyword evidence="1" id="KW-0812">Transmembrane</keyword>
<accession>A0A1L9UMB0</accession>
<dbReference type="GeneID" id="93579857"/>
<evidence type="ECO:0000256" key="1">
    <source>
        <dbReference type="SAM" id="Phobius"/>
    </source>
</evidence>
<dbReference type="Proteomes" id="UP000184499">
    <property type="component" value="Unassembled WGS sequence"/>
</dbReference>
<feature type="transmembrane region" description="Helical" evidence="1">
    <location>
        <begin position="85"/>
        <end position="104"/>
    </location>
</feature>
<dbReference type="EMBL" id="KV878683">
    <property type="protein sequence ID" value="OJJ72788.1"/>
    <property type="molecule type" value="Genomic_DNA"/>
</dbReference>
<keyword evidence="1" id="KW-1133">Transmembrane helix</keyword>
<dbReference type="AlphaFoldDB" id="A0A1L9UMB0"/>